<name>A0ABQ7H7J2_DUNSA</name>
<reference evidence="2" key="1">
    <citation type="submission" date="2017-08" db="EMBL/GenBank/DDBJ databases">
        <authorList>
            <person name="Polle J.E."/>
            <person name="Barry K."/>
            <person name="Cushman J."/>
            <person name="Schmutz J."/>
            <person name="Tran D."/>
            <person name="Hathwaick L.T."/>
            <person name="Yim W.C."/>
            <person name="Jenkins J."/>
            <person name="Mckie-Krisberg Z.M."/>
            <person name="Prochnik S."/>
            <person name="Lindquist E."/>
            <person name="Dockter R.B."/>
            <person name="Adam C."/>
            <person name="Molina H."/>
            <person name="Bunkerborg J."/>
            <person name="Jin E."/>
            <person name="Buchheim M."/>
            <person name="Magnuson J."/>
        </authorList>
    </citation>
    <scope>NUCLEOTIDE SEQUENCE</scope>
    <source>
        <strain evidence="2">CCAP 19/18</strain>
    </source>
</reference>
<comment type="caution">
    <text evidence="2">The sequence shown here is derived from an EMBL/GenBank/DDBJ whole genome shotgun (WGS) entry which is preliminary data.</text>
</comment>
<dbReference type="Proteomes" id="UP000815325">
    <property type="component" value="Unassembled WGS sequence"/>
</dbReference>
<feature type="region of interest" description="Disordered" evidence="1">
    <location>
        <begin position="132"/>
        <end position="167"/>
    </location>
</feature>
<gene>
    <name evidence="2" type="ORF">DUNSADRAFT_5176</name>
</gene>
<protein>
    <submittedName>
        <fullName evidence="2">Uncharacterized protein</fullName>
    </submittedName>
</protein>
<evidence type="ECO:0000256" key="1">
    <source>
        <dbReference type="SAM" id="MobiDB-lite"/>
    </source>
</evidence>
<evidence type="ECO:0000313" key="3">
    <source>
        <dbReference type="Proteomes" id="UP000815325"/>
    </source>
</evidence>
<keyword evidence="3" id="KW-1185">Reference proteome</keyword>
<dbReference type="EMBL" id="MU069455">
    <property type="protein sequence ID" value="KAF5842804.1"/>
    <property type="molecule type" value="Genomic_DNA"/>
</dbReference>
<feature type="compositionally biased region" description="Low complexity" evidence="1">
    <location>
        <begin position="135"/>
        <end position="149"/>
    </location>
</feature>
<organism evidence="2 3">
    <name type="scientific">Dunaliella salina</name>
    <name type="common">Green alga</name>
    <name type="synonym">Protococcus salinus</name>
    <dbReference type="NCBI Taxonomy" id="3046"/>
    <lineage>
        <taxon>Eukaryota</taxon>
        <taxon>Viridiplantae</taxon>
        <taxon>Chlorophyta</taxon>
        <taxon>core chlorophytes</taxon>
        <taxon>Chlorophyceae</taxon>
        <taxon>CS clade</taxon>
        <taxon>Chlamydomonadales</taxon>
        <taxon>Dunaliellaceae</taxon>
        <taxon>Dunaliella</taxon>
    </lineage>
</organism>
<sequence length="406" mass="43787">MMLGLKGLQHKGLQHSVPSHKTTNAILPLAHLGAGTLLRPHKRGMRQACQAEPQQSVLDDDRLVRAMVGIGLNGSAAVGGAQLLGINVFEHFNFSEDFYTVALTGLGLLATYDTILFGLPWYKQLRPEVLDERSSGSSRAGGEESSSSRQGEESANNISGRVGVQKGSKAKPFKMQLSPALSTADSREQASWEMISATLALQQACIAATFTLTKPNVPLILDFGFIALRELGKELVQRGLLATFVTGWLLDRSFEAGIDDDILFYGQTFYLPDVVRYTAAFALTTLAIPAVLAEAEGLSLSVATNWAVLVNSKDSGEEEKDELLQEYALIESLQKVINSLPARLTLALNTMRGTLRYGVINFSFAYTNNLASSYTVAVASACLLSIYASKAKSDLQLTGSRPPPPN</sequence>
<accession>A0ABQ7H7J2</accession>
<evidence type="ECO:0000313" key="2">
    <source>
        <dbReference type="EMBL" id="KAF5842804.1"/>
    </source>
</evidence>
<proteinExistence type="predicted"/>